<reference evidence="3 4" key="1">
    <citation type="submission" date="2019-07" db="EMBL/GenBank/DDBJ databases">
        <title>Genomic analysis of Lentibacillus sp. NKC851-2.</title>
        <authorList>
            <person name="Oh Y.J."/>
        </authorList>
    </citation>
    <scope>NUCLEOTIDE SEQUENCE [LARGE SCALE GENOMIC DNA]</scope>
    <source>
        <strain evidence="3 4">NKC851-2</strain>
    </source>
</reference>
<dbReference type="RefSeq" id="WP_142790201.1">
    <property type="nucleotide sequence ID" value="NZ_VJMZ01000001.1"/>
</dbReference>
<keyword evidence="2 3" id="KW-0560">Oxidoreductase</keyword>
<dbReference type="PRINTS" id="PR00080">
    <property type="entry name" value="SDRFAMILY"/>
</dbReference>
<dbReference type="InterPro" id="IPR002347">
    <property type="entry name" value="SDR_fam"/>
</dbReference>
<name>A0A549YGH2_9BACI</name>
<evidence type="ECO:0000313" key="3">
    <source>
        <dbReference type="EMBL" id="TRM10996.1"/>
    </source>
</evidence>
<dbReference type="EC" id="1.1.1.47" evidence="3"/>
<organism evidence="3 4">
    <name type="scientific">Lentibacillus cibarius</name>
    <dbReference type="NCBI Taxonomy" id="2583219"/>
    <lineage>
        <taxon>Bacteria</taxon>
        <taxon>Bacillati</taxon>
        <taxon>Bacillota</taxon>
        <taxon>Bacilli</taxon>
        <taxon>Bacillales</taxon>
        <taxon>Bacillaceae</taxon>
        <taxon>Lentibacillus</taxon>
    </lineage>
</organism>
<dbReference type="PRINTS" id="PR00081">
    <property type="entry name" value="GDHRDH"/>
</dbReference>
<dbReference type="PANTHER" id="PTHR24321:SF8">
    <property type="entry name" value="ESTRADIOL 17-BETA-DEHYDROGENASE 8-RELATED"/>
    <property type="match status" value="1"/>
</dbReference>
<dbReference type="NCBIfam" id="NF005559">
    <property type="entry name" value="PRK07231.1"/>
    <property type="match status" value="1"/>
</dbReference>
<dbReference type="AlphaFoldDB" id="A0A549YGH2"/>
<evidence type="ECO:0000256" key="2">
    <source>
        <dbReference type="ARBA" id="ARBA00023002"/>
    </source>
</evidence>
<comment type="caution">
    <text evidence="3">The sequence shown here is derived from an EMBL/GenBank/DDBJ whole genome shotgun (WGS) entry which is preliminary data.</text>
</comment>
<dbReference type="InterPro" id="IPR020904">
    <property type="entry name" value="Sc_DH/Rdtase_CS"/>
</dbReference>
<evidence type="ECO:0000313" key="4">
    <source>
        <dbReference type="Proteomes" id="UP000319280"/>
    </source>
</evidence>
<protein>
    <submittedName>
        <fullName evidence="3">Glucose 1-dehydrogenase</fullName>
        <ecNumber evidence="3">1.1.1.47</ecNumber>
    </submittedName>
</protein>
<evidence type="ECO:0000256" key="1">
    <source>
        <dbReference type="ARBA" id="ARBA00006484"/>
    </source>
</evidence>
<dbReference type="GO" id="GO:0047936">
    <property type="term" value="F:glucose 1-dehydrogenase [NAD(P)+] activity"/>
    <property type="evidence" value="ECO:0007669"/>
    <property type="project" value="UniProtKB-EC"/>
</dbReference>
<dbReference type="GO" id="GO:0008206">
    <property type="term" value="P:bile acid metabolic process"/>
    <property type="evidence" value="ECO:0007669"/>
    <property type="project" value="UniProtKB-ARBA"/>
</dbReference>
<dbReference type="PROSITE" id="PS00061">
    <property type="entry name" value="ADH_SHORT"/>
    <property type="match status" value="1"/>
</dbReference>
<dbReference type="Pfam" id="PF13561">
    <property type="entry name" value="adh_short_C2"/>
    <property type="match status" value="1"/>
</dbReference>
<proteinExistence type="inferred from homology"/>
<dbReference type="FunFam" id="3.40.50.720:FF:000084">
    <property type="entry name" value="Short-chain dehydrogenase reductase"/>
    <property type="match status" value="1"/>
</dbReference>
<dbReference type="EMBL" id="VJMZ01000001">
    <property type="protein sequence ID" value="TRM10996.1"/>
    <property type="molecule type" value="Genomic_DNA"/>
</dbReference>
<dbReference type="Proteomes" id="UP000319280">
    <property type="component" value="Unassembled WGS sequence"/>
</dbReference>
<dbReference type="Gene3D" id="3.40.50.720">
    <property type="entry name" value="NAD(P)-binding Rossmann-like Domain"/>
    <property type="match status" value="1"/>
</dbReference>
<accession>A0A549YGH2</accession>
<comment type="similarity">
    <text evidence="1">Belongs to the short-chain dehydrogenases/reductases (SDR) family.</text>
</comment>
<dbReference type="InterPro" id="IPR036291">
    <property type="entry name" value="NAD(P)-bd_dom_sf"/>
</dbReference>
<dbReference type="PANTHER" id="PTHR24321">
    <property type="entry name" value="DEHYDROGENASES, SHORT CHAIN"/>
    <property type="match status" value="1"/>
</dbReference>
<sequence>MGRLDNKVAIITGGGGGQGKEEAILFAKEGAKVVVTDVQEDNVKQVADEINADGGQARAFFHDVSSEEGWKEVVQKTLDAFGKIDVLVNNAGITTQKKMHETTVEEWNKIMNINLTGTFLGMKHVVPHMQENGGGSIINISSTSGLTGGGGASPYTASKGAVRMLSKAAAVDYAKDRIRVNSVHPGIIITPMTKEMFQDEQMSNWAHSVTPLPDLGKPEDVANGVLYLASDESKFVTGIELPIEGGYTAK</sequence>
<gene>
    <name evidence="3" type="ORF">FH966_04240</name>
</gene>
<keyword evidence="4" id="KW-1185">Reference proteome</keyword>
<dbReference type="SUPFAM" id="SSF51735">
    <property type="entry name" value="NAD(P)-binding Rossmann-fold domains"/>
    <property type="match status" value="1"/>
</dbReference>